<proteinExistence type="predicted"/>
<dbReference type="Proteomes" id="UP000325577">
    <property type="component" value="Linkage Group LG15"/>
</dbReference>
<name>A0A5J5B669_9ASTE</name>
<evidence type="ECO:0000313" key="1">
    <source>
        <dbReference type="EMBL" id="KAA8537332.1"/>
    </source>
</evidence>
<accession>A0A5J5B669</accession>
<evidence type="ECO:0000313" key="2">
    <source>
        <dbReference type="Proteomes" id="UP000325577"/>
    </source>
</evidence>
<organism evidence="1 2">
    <name type="scientific">Nyssa sinensis</name>
    <dbReference type="NCBI Taxonomy" id="561372"/>
    <lineage>
        <taxon>Eukaryota</taxon>
        <taxon>Viridiplantae</taxon>
        <taxon>Streptophyta</taxon>
        <taxon>Embryophyta</taxon>
        <taxon>Tracheophyta</taxon>
        <taxon>Spermatophyta</taxon>
        <taxon>Magnoliopsida</taxon>
        <taxon>eudicotyledons</taxon>
        <taxon>Gunneridae</taxon>
        <taxon>Pentapetalae</taxon>
        <taxon>asterids</taxon>
        <taxon>Cornales</taxon>
        <taxon>Nyssaceae</taxon>
        <taxon>Nyssa</taxon>
    </lineage>
</organism>
<protein>
    <submittedName>
        <fullName evidence="1">Uncharacterized protein</fullName>
    </submittedName>
</protein>
<gene>
    <name evidence="1" type="ORF">F0562_026981</name>
</gene>
<sequence>MMICYTWLRGLAHCKCSPYIVHTHTKRKTSDSHPFTVFLPSSSLSIGVSIVVDRQTLALFREGLRVCNL</sequence>
<keyword evidence="2" id="KW-1185">Reference proteome</keyword>
<reference evidence="1 2" key="1">
    <citation type="submission" date="2019-09" db="EMBL/GenBank/DDBJ databases">
        <title>A chromosome-level genome assembly of the Chinese tupelo Nyssa sinensis.</title>
        <authorList>
            <person name="Yang X."/>
            <person name="Kang M."/>
            <person name="Yang Y."/>
            <person name="Xiong H."/>
            <person name="Wang M."/>
            <person name="Zhang Z."/>
            <person name="Wang Z."/>
            <person name="Wu H."/>
            <person name="Ma T."/>
            <person name="Liu J."/>
            <person name="Xi Z."/>
        </authorList>
    </citation>
    <scope>NUCLEOTIDE SEQUENCE [LARGE SCALE GENOMIC DNA]</scope>
    <source>
        <strain evidence="1">J267</strain>
        <tissue evidence="1">Leaf</tissue>
    </source>
</reference>
<dbReference type="AlphaFoldDB" id="A0A5J5B669"/>
<dbReference type="EMBL" id="CM018038">
    <property type="protein sequence ID" value="KAA8537332.1"/>
    <property type="molecule type" value="Genomic_DNA"/>
</dbReference>